<dbReference type="SMART" id="SM01008">
    <property type="entry name" value="Ald_Xan_dh_C"/>
    <property type="match status" value="1"/>
</dbReference>
<dbReference type="Gene3D" id="3.30.365.10">
    <property type="entry name" value="Aldehyde oxidase/xanthine dehydrogenase, molybdopterin binding domain"/>
    <property type="match status" value="4"/>
</dbReference>
<dbReference type="AlphaFoldDB" id="A0A0M3QFN8"/>
<accession>A0A0M3QFN8</accession>
<dbReference type="InterPro" id="IPR037165">
    <property type="entry name" value="AldOxase/xan_DH_Mopterin-bd_sf"/>
</dbReference>
<dbReference type="InterPro" id="IPR036856">
    <property type="entry name" value="Ald_Oxase/Xan_DH_a/b_sf"/>
</dbReference>
<evidence type="ECO:0000259" key="4">
    <source>
        <dbReference type="SMART" id="SM01008"/>
    </source>
</evidence>
<dbReference type="GO" id="GO:0005506">
    <property type="term" value="F:iron ion binding"/>
    <property type="evidence" value="ECO:0007669"/>
    <property type="project" value="InterPro"/>
</dbReference>
<dbReference type="Proteomes" id="UP000057158">
    <property type="component" value="Chromosome"/>
</dbReference>
<keyword evidence="2" id="KW-0560">Oxidoreductase</keyword>
<evidence type="ECO:0000256" key="1">
    <source>
        <dbReference type="ARBA" id="ARBA00022505"/>
    </source>
</evidence>
<dbReference type="KEGG" id="des:DSOUD_1615"/>
<proteinExistence type="predicted"/>
<dbReference type="PANTHER" id="PTHR11908:SF132">
    <property type="entry name" value="ALDEHYDE OXIDASE 1-RELATED"/>
    <property type="match status" value="1"/>
</dbReference>
<sequence>MAEEQKDLYYTRDIPVPETPPAGSDPAPWDKTTIVGTRRSRVDGYERVSGTALYPSDLALPQMLYGAIVRSPYPHCRVRSVDTAAAERLPGVRAVLTDASPEAQVRWEWSRGYEKRLFDPHCRFEGETVAAVAADTPQQARDAATAIVVTYDVLPFVVTLDEAAADKAEKVHDQGNRAKHDTYSRGDMEKGFAAADAVRKRSYSTAAELHTPLELHGCLANWDGESLTIWESTQGVFAVQSKVAATLGLPLSRVRVIGSYLGGGFGSKLTPGKYTIIAALLAKKAARPVKLFLSREETFLAVGNRPPAQMTIKGGVKKDGTLTALEFTGIGTGGAFPAGGTALLDWLVRDLYLCPNVACETTDLFIHGGPARPFRAPGHPQCSWALEQMMDELAEAISMDPVELRLKNIPTVSQGRGGVPYTSTGLEACIRSGAKIFDWSKARKKAEEESAGSHLKRGVGMGSCVWYVGGGGPPSTVILKLFADGSVNLNMGASDIGTGTKTIMAMVAAEELGIRPELIQIENADTGTTSYATPSGGSKTVPTEAPTVRAAAVELKRQLLQWAAEDLGEPVEDLRFEGSRIVSKASGKEIGTTAVSRLKKRGLAVGIGHRGPNPDGKSVNPFAAQFCEVEVNTRTGEVRVLRFVGTNESGRVMNRLTFDNQVFGGIVMGIGLGMTEFRQFDVGQTGKVLNKNWHDYKLPTALDVPLQMISEPVEMPDAEANSAGAKGLGEPVTIPTAGAIANAVYHATGVRITESPLNPLQVMRALSAAQKEA</sequence>
<dbReference type="PATRIC" id="fig|1603606.3.peg.1759"/>
<dbReference type="InterPro" id="IPR016208">
    <property type="entry name" value="Ald_Oxase/xanthine_DH-like"/>
</dbReference>
<evidence type="ECO:0000256" key="3">
    <source>
        <dbReference type="SAM" id="MobiDB-lite"/>
    </source>
</evidence>
<evidence type="ECO:0000256" key="2">
    <source>
        <dbReference type="ARBA" id="ARBA00023002"/>
    </source>
</evidence>
<protein>
    <submittedName>
        <fullName evidence="5">Carbon monoxide dehydrogenase, Mo-binding subunit</fullName>
    </submittedName>
</protein>
<feature type="domain" description="Aldehyde oxidase/xanthine dehydrogenase a/b hammerhead" evidence="4">
    <location>
        <begin position="49"/>
        <end position="155"/>
    </location>
</feature>
<name>A0A0M3QFN8_9BACT</name>
<keyword evidence="6" id="KW-1185">Reference proteome</keyword>
<dbReference type="RefSeq" id="WP_053550498.1">
    <property type="nucleotide sequence ID" value="NZ_CP010802.1"/>
</dbReference>
<evidence type="ECO:0000313" key="6">
    <source>
        <dbReference type="Proteomes" id="UP000057158"/>
    </source>
</evidence>
<gene>
    <name evidence="5" type="ORF">DSOUD_1615</name>
</gene>
<evidence type="ECO:0000313" key="5">
    <source>
        <dbReference type="EMBL" id="ALC16393.1"/>
    </source>
</evidence>
<dbReference type="OrthoDB" id="9775084at2"/>
<feature type="region of interest" description="Disordered" evidence="3">
    <location>
        <begin position="1"/>
        <end position="32"/>
    </location>
</feature>
<organism evidence="5 6">
    <name type="scientific">Desulfuromonas soudanensis</name>
    <dbReference type="NCBI Taxonomy" id="1603606"/>
    <lineage>
        <taxon>Bacteria</taxon>
        <taxon>Pseudomonadati</taxon>
        <taxon>Thermodesulfobacteriota</taxon>
        <taxon>Desulfuromonadia</taxon>
        <taxon>Desulfuromonadales</taxon>
        <taxon>Desulfuromonadaceae</taxon>
        <taxon>Desulfuromonas</taxon>
    </lineage>
</organism>
<dbReference type="GO" id="GO:0016491">
    <property type="term" value="F:oxidoreductase activity"/>
    <property type="evidence" value="ECO:0007669"/>
    <property type="project" value="UniProtKB-KW"/>
</dbReference>
<reference evidence="5 6" key="1">
    <citation type="submission" date="2015-07" db="EMBL/GenBank/DDBJ databases">
        <title>Isolation and Genomic Characterization of a Novel Halophilic Metal-Reducing Deltaproteobacterium from the Deep Subsurface.</title>
        <authorList>
            <person name="Badalamenti J.P."/>
            <person name="Summers Z.M."/>
            <person name="Gralnick J.A."/>
            <person name="Bond D.R."/>
        </authorList>
    </citation>
    <scope>NUCLEOTIDE SEQUENCE [LARGE SCALE GENOMIC DNA]</scope>
    <source>
        <strain evidence="5 6">WTL</strain>
    </source>
</reference>
<dbReference type="EMBL" id="CP010802">
    <property type="protein sequence ID" value="ALC16393.1"/>
    <property type="molecule type" value="Genomic_DNA"/>
</dbReference>
<dbReference type="Gene3D" id="3.90.1170.50">
    <property type="entry name" value="Aldehyde oxidase/xanthine dehydrogenase, a/b hammerhead"/>
    <property type="match status" value="1"/>
</dbReference>
<dbReference type="SUPFAM" id="SSF54665">
    <property type="entry name" value="CO dehydrogenase molybdoprotein N-domain-like"/>
    <property type="match status" value="1"/>
</dbReference>
<dbReference type="SUPFAM" id="SSF56003">
    <property type="entry name" value="Molybdenum cofactor-binding domain"/>
    <property type="match status" value="1"/>
</dbReference>
<dbReference type="PANTHER" id="PTHR11908">
    <property type="entry name" value="XANTHINE DEHYDROGENASE"/>
    <property type="match status" value="1"/>
</dbReference>
<feature type="compositionally biased region" description="Basic and acidic residues" evidence="3">
    <location>
        <begin position="1"/>
        <end position="10"/>
    </location>
</feature>
<dbReference type="InterPro" id="IPR000674">
    <property type="entry name" value="Ald_Oxase/Xan_DH_a/b"/>
</dbReference>
<dbReference type="Pfam" id="PF01315">
    <property type="entry name" value="Ald_Xan_dh_C"/>
    <property type="match status" value="1"/>
</dbReference>
<dbReference type="InterPro" id="IPR046867">
    <property type="entry name" value="AldOxase/xan_DH_MoCoBD2"/>
</dbReference>
<dbReference type="Pfam" id="PF02738">
    <property type="entry name" value="MoCoBD_1"/>
    <property type="match status" value="1"/>
</dbReference>
<dbReference type="InterPro" id="IPR008274">
    <property type="entry name" value="AldOxase/xan_DH_MoCoBD1"/>
</dbReference>
<dbReference type="Pfam" id="PF20256">
    <property type="entry name" value="MoCoBD_2"/>
    <property type="match status" value="1"/>
</dbReference>
<keyword evidence="1" id="KW-0500">Molybdenum</keyword>
<dbReference type="STRING" id="1603606.DSOUD_1615"/>